<evidence type="ECO:0000313" key="12">
    <source>
        <dbReference type="Proteomes" id="UP000631114"/>
    </source>
</evidence>
<keyword evidence="5" id="KW-0347">Helicase</keyword>
<evidence type="ECO:0000256" key="1">
    <source>
        <dbReference type="ARBA" id="ARBA00004496"/>
    </source>
</evidence>
<dbReference type="InterPro" id="IPR050699">
    <property type="entry name" value="RNA-DNA_Helicase"/>
</dbReference>
<dbReference type="Proteomes" id="UP000631114">
    <property type="component" value="Unassembled WGS sequence"/>
</dbReference>
<dbReference type="Pfam" id="PF00271">
    <property type="entry name" value="Helicase_C"/>
    <property type="match status" value="1"/>
</dbReference>
<dbReference type="InterPro" id="IPR011545">
    <property type="entry name" value="DEAD/DEAH_box_helicase_dom"/>
</dbReference>
<evidence type="ECO:0000256" key="4">
    <source>
        <dbReference type="ARBA" id="ARBA00022801"/>
    </source>
</evidence>
<keyword evidence="4" id="KW-0378">Hydrolase</keyword>
<dbReference type="Gene3D" id="1.10.3380.30">
    <property type="match status" value="1"/>
</dbReference>
<dbReference type="Pfam" id="PF13234">
    <property type="entry name" value="MTR4_beta-barrel"/>
    <property type="match status" value="1"/>
</dbReference>
<feature type="compositionally biased region" description="Polar residues" evidence="8">
    <location>
        <begin position="694"/>
        <end position="714"/>
    </location>
</feature>
<dbReference type="SMART" id="SM01142">
    <property type="entry name" value="DSHCT"/>
    <property type="match status" value="1"/>
</dbReference>
<keyword evidence="3" id="KW-0547">Nucleotide-binding</keyword>
<dbReference type="InterPro" id="IPR048392">
    <property type="entry name" value="MTR4-like_stalk"/>
</dbReference>
<dbReference type="Pfam" id="PF17911">
    <property type="entry name" value="Ski2_N"/>
    <property type="match status" value="1"/>
</dbReference>
<dbReference type="GO" id="GO:0003723">
    <property type="term" value="F:RNA binding"/>
    <property type="evidence" value="ECO:0007669"/>
    <property type="project" value="UniProtKB-KW"/>
</dbReference>
<dbReference type="InterPro" id="IPR012961">
    <property type="entry name" value="Ski2/MTR4_C"/>
</dbReference>
<dbReference type="GO" id="GO:0055087">
    <property type="term" value="C:Ski complex"/>
    <property type="evidence" value="ECO:0007669"/>
    <property type="project" value="TreeGrafter"/>
</dbReference>
<comment type="caution">
    <text evidence="11">The sequence shown here is derived from an EMBL/GenBank/DDBJ whole genome shotgun (WGS) entry which is preliminary data.</text>
</comment>
<dbReference type="Pfam" id="PF08148">
    <property type="entry name" value="DSHCT"/>
    <property type="match status" value="1"/>
</dbReference>
<dbReference type="PIRSF" id="PIRSF005198">
    <property type="entry name" value="Antiviral_helicase_SKI2"/>
    <property type="match status" value="1"/>
</dbReference>
<evidence type="ECO:0000256" key="8">
    <source>
        <dbReference type="SAM" id="MobiDB-lite"/>
    </source>
</evidence>
<proteinExistence type="predicted"/>
<feature type="region of interest" description="Disordered" evidence="8">
    <location>
        <begin position="1195"/>
        <end position="1224"/>
    </location>
</feature>
<feature type="domain" description="Helicase C-terminal" evidence="10">
    <location>
        <begin position="723"/>
        <end position="925"/>
    </location>
</feature>
<dbReference type="InterPro" id="IPR014001">
    <property type="entry name" value="Helicase_ATP-bd"/>
</dbReference>
<reference evidence="11 12" key="1">
    <citation type="submission" date="2020-10" db="EMBL/GenBank/DDBJ databases">
        <title>The Coptis chinensis genome and diversification of protoberbering-type alkaloids.</title>
        <authorList>
            <person name="Wang B."/>
            <person name="Shu S."/>
            <person name="Song C."/>
            <person name="Liu Y."/>
        </authorList>
    </citation>
    <scope>NUCLEOTIDE SEQUENCE [LARGE SCALE GENOMIC DNA]</scope>
    <source>
        <strain evidence="11">HL-2020</strain>
        <tissue evidence="11">Leaf</tissue>
    </source>
</reference>
<dbReference type="FunFam" id="1.10.3380.30:FF:000001">
    <property type="entry name" value="Ski2 ATP-dependent RNA helicase"/>
    <property type="match status" value="1"/>
</dbReference>
<dbReference type="Pfam" id="PF00270">
    <property type="entry name" value="DEAD"/>
    <property type="match status" value="1"/>
</dbReference>
<dbReference type="Pfam" id="PF21408">
    <property type="entry name" value="MTR4-like_stalk"/>
    <property type="match status" value="1"/>
</dbReference>
<dbReference type="Gene3D" id="3.40.50.300">
    <property type="entry name" value="P-loop containing nucleotide triphosphate hydrolases"/>
    <property type="match status" value="2"/>
</dbReference>
<dbReference type="PANTHER" id="PTHR12131:SF24">
    <property type="entry name" value="DEXH-BOX ATP-DEPENDENT RNA HELICASE DEXH11"/>
    <property type="match status" value="1"/>
</dbReference>
<evidence type="ECO:0000313" key="11">
    <source>
        <dbReference type="EMBL" id="KAF9598522.1"/>
    </source>
</evidence>
<evidence type="ECO:0008006" key="13">
    <source>
        <dbReference type="Google" id="ProtNLM"/>
    </source>
</evidence>
<keyword evidence="12" id="KW-1185">Reference proteome</keyword>
<evidence type="ECO:0000256" key="3">
    <source>
        <dbReference type="ARBA" id="ARBA00022741"/>
    </source>
</evidence>
<dbReference type="InterPro" id="IPR027417">
    <property type="entry name" value="P-loop_NTPase"/>
</dbReference>
<comment type="subcellular location">
    <subcellularLocation>
        <location evidence="1">Cytoplasm</location>
    </subcellularLocation>
</comment>
<dbReference type="GO" id="GO:0003724">
    <property type="term" value="F:RNA helicase activity"/>
    <property type="evidence" value="ECO:0007669"/>
    <property type="project" value="InterPro"/>
</dbReference>
<dbReference type="FunFam" id="3.40.50.300:FF:001047">
    <property type="entry name" value="DExH-box ATP-dependent RNA helicase DExH11"/>
    <property type="match status" value="1"/>
</dbReference>
<dbReference type="PROSITE" id="PS51194">
    <property type="entry name" value="HELICASE_CTER"/>
    <property type="match status" value="1"/>
</dbReference>
<dbReference type="SUPFAM" id="SSF52540">
    <property type="entry name" value="P-loop containing nucleoside triphosphate hydrolases"/>
    <property type="match status" value="1"/>
</dbReference>
<keyword evidence="6" id="KW-0067">ATP-binding</keyword>
<dbReference type="GO" id="GO:0016787">
    <property type="term" value="F:hydrolase activity"/>
    <property type="evidence" value="ECO:0007669"/>
    <property type="project" value="UniProtKB-KW"/>
</dbReference>
<evidence type="ECO:0000256" key="6">
    <source>
        <dbReference type="ARBA" id="ARBA00022840"/>
    </source>
</evidence>
<evidence type="ECO:0000259" key="9">
    <source>
        <dbReference type="PROSITE" id="PS51192"/>
    </source>
</evidence>
<dbReference type="InterPro" id="IPR040801">
    <property type="entry name" value="Ski2_N"/>
</dbReference>
<evidence type="ECO:0000259" key="10">
    <source>
        <dbReference type="PROSITE" id="PS51194"/>
    </source>
</evidence>
<feature type="domain" description="Helicase ATP-binding" evidence="9">
    <location>
        <begin position="454"/>
        <end position="609"/>
    </location>
</feature>
<organism evidence="11 12">
    <name type="scientific">Coptis chinensis</name>
    <dbReference type="NCBI Taxonomy" id="261450"/>
    <lineage>
        <taxon>Eukaryota</taxon>
        <taxon>Viridiplantae</taxon>
        <taxon>Streptophyta</taxon>
        <taxon>Embryophyta</taxon>
        <taxon>Tracheophyta</taxon>
        <taxon>Spermatophyta</taxon>
        <taxon>Magnoliopsida</taxon>
        <taxon>Ranunculales</taxon>
        <taxon>Ranunculaceae</taxon>
        <taxon>Coptidoideae</taxon>
        <taxon>Coptis</taxon>
    </lineage>
</organism>
<name>A0A835LN09_9MAGN</name>
<dbReference type="EMBL" id="JADFTS010000007">
    <property type="protein sequence ID" value="KAF9598522.1"/>
    <property type="molecule type" value="Genomic_DNA"/>
</dbReference>
<dbReference type="SMART" id="SM00487">
    <property type="entry name" value="DEXDc"/>
    <property type="match status" value="1"/>
</dbReference>
<accession>A0A835LN09</accession>
<gene>
    <name evidence="11" type="ORF">IFM89_028054</name>
</gene>
<dbReference type="GO" id="GO:0005524">
    <property type="term" value="F:ATP binding"/>
    <property type="evidence" value="ECO:0007669"/>
    <property type="project" value="UniProtKB-KW"/>
</dbReference>
<dbReference type="SMART" id="SM00490">
    <property type="entry name" value="HELICc"/>
    <property type="match status" value="1"/>
</dbReference>
<dbReference type="InterPro" id="IPR025696">
    <property type="entry name" value="Beta-barrel_MTR4"/>
</dbReference>
<feature type="region of interest" description="Disordered" evidence="8">
    <location>
        <begin position="651"/>
        <end position="714"/>
    </location>
</feature>
<evidence type="ECO:0000256" key="2">
    <source>
        <dbReference type="ARBA" id="ARBA00022490"/>
    </source>
</evidence>
<sequence>MDRVDAGTDIAFKIGFSGYSGHLRIEPLPPVERYDPLKSLPDFILPSAFQPETPESIKKHWEEKYLLPELDKDEFSVEKSGRQWDFDWFDMAKVHLEPTLPRTVIVPEYELPFKRPKDWEPRSMEMDVSELMEGAHESGSTPRMPGPAKDFVRGSIGNRPFRPGGLDVSQSAQKVVPEGARSGQWVREILDGGPAQGIPPGFKHGLDLGDLMAHPYSWKVYKEQSEVKSSSDVKLSRISVQFDDLFTKAWEDDIIEESQHRDGTLETHSVCNEISIPLQLVSLDVIGSKQFARTKTQYRYLSLEIPTIGTIGLPAGVACFTIRSRLEFSWDAIGIIMNCQRSRQDAESAKAGIEMEEEGNIPRNVSDTELKKEADLCSSVHDTESLVLDEILSTDTGRLILGSNEISVPGGPQKKEAWAIASGSESIADRFCELVPDMALEFPFELDTFQKEAIYYLEKGESVFVAAHTSAGKTVVAEYAFALATKHCTRAVYTAPIKTISNQKYRDFCGKFDVGLLTGDVSLRPEASCLIMTTEILRSMLYRGADIIRDIEWVIFDEVHYVNDVERGVVWEEVIIMLPRHVNIVLLSATVPNTVEFADWIGRTKQKKIRVTGTTKRPVPLEHCVFYSGELYTICESESFQPQGLKTAKDAYKKKNSSTTGGGSGTLPASVAPHGGAPVRQQRENFNRGKQQKHSGTQNAGQFSGTAGPNQSTWGARKSEASLWMQLINKLSKKSLLPVIIFCFSKNRCDKSADNMTTTDLTSSSEKSQIRVFCDKAFSRLKGSDRNLPQVVRVQNLLLRGIGVHHAGLLPIVKEVVEMLFCRGVIKVLFSTETFAMGVNAPARTVVFDALRKFDGKEFRQLLPGEYTQMAGRAGRRGLDKIGTVVIMCRDEIPEERDLKHVIVGSATRLESQFRLTYIMILHLLRVEELKVVPLSAKPMAHSWISHPSPELESSFIATRCGTNHILVEDMLKRSFAEFHAQKKLPEKQQLLLLKLAQPMTVIECIKGEPAIEEYFEMLTEADRHREFVLEKIIQSSVSQQFLSPGRVVIVKSQSAEDHLLGVVLKIPSASFKQYIILVLRPDLPSTFQNSSPTEIPQEKGCGNEQQGYFITPKSKRGLDDDYFSSVTSRKGSGAVNIKLPHHGSAAGMSFEVIGIEPVEFLSICKCKIKIDQGRLLEDGSNAAYSKTVQQLLSQKSGGNKYPPALDPISGGKGGKRTQDLGPHRPLTNLKLKDILLVEAYNKWNSILQKMAENKCHGCPKLKEHTLLLKEINKHRDEVKALRFQMSDEALQQMPDFQGRIDVLKEIGCIDSDLVVQIKGRVACEMNSGEELISTECLFDNQLEDLEPEEAVALMSALVFQQKNTSEPSLTPKLAHAKKRLYDTAIGLGKLQEHFKVQINPEDYANDNLKFGLVEVVYEWAKGTPFADICELTDVPEGLIVRTIVRLDETCREFRNAAAIMGNSALHKKMETASNAIKRDIVFAASLYVTGV</sequence>
<dbReference type="CDD" id="cd18795">
    <property type="entry name" value="SF2_C_Ski2"/>
    <property type="match status" value="1"/>
</dbReference>
<dbReference type="InterPro" id="IPR016438">
    <property type="entry name" value="SKI2-like"/>
</dbReference>
<dbReference type="PROSITE" id="PS51192">
    <property type="entry name" value="HELICASE_ATP_BIND_1"/>
    <property type="match status" value="1"/>
</dbReference>
<evidence type="ECO:0000256" key="5">
    <source>
        <dbReference type="ARBA" id="ARBA00022806"/>
    </source>
</evidence>
<protein>
    <recommendedName>
        <fullName evidence="13">DExH-box ATP-dependent RNA helicase DExH11</fullName>
    </recommendedName>
</protein>
<keyword evidence="7" id="KW-0694">RNA-binding</keyword>
<evidence type="ECO:0000256" key="7">
    <source>
        <dbReference type="ARBA" id="ARBA00022884"/>
    </source>
</evidence>
<dbReference type="OrthoDB" id="64767at2759"/>
<dbReference type="GO" id="GO:0070478">
    <property type="term" value="P:nuclear-transcribed mRNA catabolic process, 3'-5' exonucleolytic nonsense-mediated decay"/>
    <property type="evidence" value="ECO:0007669"/>
    <property type="project" value="TreeGrafter"/>
</dbReference>
<dbReference type="PANTHER" id="PTHR12131">
    <property type="entry name" value="ATP-DEPENDENT RNA AND DNA HELICASE"/>
    <property type="match status" value="1"/>
</dbReference>
<dbReference type="FunFam" id="3.40.50.300:FF:000354">
    <property type="entry name" value="ATP-dependent RNA helicase SKI2"/>
    <property type="match status" value="1"/>
</dbReference>
<keyword evidence="2" id="KW-0963">Cytoplasm</keyword>
<dbReference type="InterPro" id="IPR001650">
    <property type="entry name" value="Helicase_C-like"/>
</dbReference>